<dbReference type="InterPro" id="IPR008988">
    <property type="entry name" value="Transcriptional_repressor_C"/>
</dbReference>
<comment type="caution">
    <text evidence="3">The sequence shown here is derived from an EMBL/GenBank/DDBJ whole genome shotgun (WGS) entry which is preliminary data.</text>
</comment>
<feature type="domain" description="Ferrous iron transporter FeoA-like" evidence="2">
    <location>
        <begin position="3"/>
        <end position="75"/>
    </location>
</feature>
<dbReference type="EMBL" id="JAFIDN010000001">
    <property type="protein sequence ID" value="MBP3191235.1"/>
    <property type="molecule type" value="Genomic_DNA"/>
</dbReference>
<dbReference type="PANTHER" id="PTHR43151:SF1">
    <property type="entry name" value="SSR2333 PROTEIN"/>
    <property type="match status" value="1"/>
</dbReference>
<dbReference type="Pfam" id="PF04023">
    <property type="entry name" value="FeoA"/>
    <property type="match status" value="1"/>
</dbReference>
<keyword evidence="1" id="KW-0408">Iron</keyword>
<dbReference type="SUPFAM" id="SSF50037">
    <property type="entry name" value="C-terminal domain of transcriptional repressors"/>
    <property type="match status" value="1"/>
</dbReference>
<gene>
    <name evidence="3" type="ORF">NATSA_01020</name>
</gene>
<name>A0A8J7RIH1_9BACT</name>
<dbReference type="Proteomes" id="UP000673975">
    <property type="component" value="Unassembled WGS sequence"/>
</dbReference>
<evidence type="ECO:0000313" key="3">
    <source>
        <dbReference type="EMBL" id="MBP3191235.1"/>
    </source>
</evidence>
<sequence length="89" mass="9558">MIKTLIELNACEEAEIISLPDSSNLRHRLKELGIRQGKSISRISSQAAGGPVVVAVSGQQTAMSRELASSIKVCSKLPEHHLQEHSQAG</sequence>
<evidence type="ECO:0000313" key="4">
    <source>
        <dbReference type="Proteomes" id="UP000673975"/>
    </source>
</evidence>
<keyword evidence="4" id="KW-1185">Reference proteome</keyword>
<protein>
    <submittedName>
        <fullName evidence="3">Ferrous iron transport protein A</fullName>
    </submittedName>
</protein>
<dbReference type="PANTHER" id="PTHR43151">
    <property type="entry name" value="FEOA FAMILY PROTEIN"/>
    <property type="match status" value="1"/>
</dbReference>
<dbReference type="InterPro" id="IPR038157">
    <property type="entry name" value="FeoA_core_dom"/>
</dbReference>
<proteinExistence type="predicted"/>
<dbReference type="GO" id="GO:0046914">
    <property type="term" value="F:transition metal ion binding"/>
    <property type="evidence" value="ECO:0007669"/>
    <property type="project" value="InterPro"/>
</dbReference>
<evidence type="ECO:0000256" key="1">
    <source>
        <dbReference type="ARBA" id="ARBA00023004"/>
    </source>
</evidence>
<dbReference type="RefSeq" id="WP_210509534.1">
    <property type="nucleotide sequence ID" value="NZ_JAFIDN010000001.1"/>
</dbReference>
<evidence type="ECO:0000259" key="2">
    <source>
        <dbReference type="SMART" id="SM00899"/>
    </source>
</evidence>
<dbReference type="AlphaFoldDB" id="A0A8J7RIH1"/>
<accession>A0A8J7RIH1</accession>
<organism evidence="3 4">
    <name type="scientific">Natronogracilivirga saccharolytica</name>
    <dbReference type="NCBI Taxonomy" id="2812953"/>
    <lineage>
        <taxon>Bacteria</taxon>
        <taxon>Pseudomonadati</taxon>
        <taxon>Balneolota</taxon>
        <taxon>Balneolia</taxon>
        <taxon>Balneolales</taxon>
        <taxon>Cyclonatronaceae</taxon>
        <taxon>Natronogracilivirga</taxon>
    </lineage>
</organism>
<dbReference type="SMART" id="SM00899">
    <property type="entry name" value="FeoA"/>
    <property type="match status" value="1"/>
</dbReference>
<dbReference type="Gene3D" id="2.30.30.90">
    <property type="match status" value="1"/>
</dbReference>
<dbReference type="InterPro" id="IPR053184">
    <property type="entry name" value="FeoA-like"/>
</dbReference>
<reference evidence="3" key="1">
    <citation type="submission" date="2021-02" db="EMBL/GenBank/DDBJ databases">
        <title>Natronogracilivirga saccharolytica gen. nov. sp. nov. a new anaerobic, haloalkiliphilic carbohydrate-fermenting bacterium from soda lake and proposing of Cyclonatronumiaceae fam. nov. in the phylum Balneolaeota.</title>
        <authorList>
            <person name="Zhilina T.N."/>
            <person name="Sorokin D.Y."/>
            <person name="Zavarzina D.G."/>
            <person name="Toshchakov S.V."/>
            <person name="Kublanov I.V."/>
        </authorList>
    </citation>
    <scope>NUCLEOTIDE SEQUENCE</scope>
    <source>
        <strain evidence="3">Z-1702</strain>
    </source>
</reference>
<dbReference type="InterPro" id="IPR007167">
    <property type="entry name" value="Fe-transptr_FeoA-like"/>
</dbReference>